<feature type="region of interest" description="Disordered" evidence="1">
    <location>
        <begin position="57"/>
        <end position="148"/>
    </location>
</feature>
<evidence type="ECO:0000256" key="1">
    <source>
        <dbReference type="SAM" id="MobiDB-lite"/>
    </source>
</evidence>
<dbReference type="EMBL" id="VSRR010082647">
    <property type="protein sequence ID" value="MPC89925.1"/>
    <property type="molecule type" value="Genomic_DNA"/>
</dbReference>
<evidence type="ECO:0000313" key="3">
    <source>
        <dbReference type="Proteomes" id="UP000324222"/>
    </source>
</evidence>
<keyword evidence="3" id="KW-1185">Reference proteome</keyword>
<dbReference type="AlphaFoldDB" id="A0A5B7J570"/>
<comment type="caution">
    <text evidence="2">The sequence shown here is derived from an EMBL/GenBank/DDBJ whole genome shotgun (WGS) entry which is preliminary data.</text>
</comment>
<accession>A0A5B7J570</accession>
<evidence type="ECO:0000313" key="2">
    <source>
        <dbReference type="EMBL" id="MPC89925.1"/>
    </source>
</evidence>
<protein>
    <submittedName>
        <fullName evidence="2">Uncharacterized protein</fullName>
    </submittedName>
</protein>
<proteinExistence type="predicted"/>
<reference evidence="2 3" key="1">
    <citation type="submission" date="2019-05" db="EMBL/GenBank/DDBJ databases">
        <title>Another draft genome of Portunus trituberculatus and its Hox gene families provides insights of decapod evolution.</title>
        <authorList>
            <person name="Jeong J.-H."/>
            <person name="Song I."/>
            <person name="Kim S."/>
            <person name="Choi T."/>
            <person name="Kim D."/>
            <person name="Ryu S."/>
            <person name="Kim W."/>
        </authorList>
    </citation>
    <scope>NUCLEOTIDE SEQUENCE [LARGE SCALE GENOMIC DNA]</scope>
    <source>
        <tissue evidence="2">Muscle</tissue>
    </source>
</reference>
<sequence length="148" mass="16215">MPASTGQGRTCKGIDPCSLINMRQAHGRHARRASKIAITRQPTMEWCCIKSHFSATNKAQGGDWPGGSWLPTNPEALPERGTARRLNPPTPGLATEETIQSGNLKTPWKHLTQQEFVPHSNSHPQSQKSPRKSLKQRGTGPPSLPEPN</sequence>
<name>A0A5B7J570_PORTR</name>
<organism evidence="2 3">
    <name type="scientific">Portunus trituberculatus</name>
    <name type="common">Swimming crab</name>
    <name type="synonym">Neptunus trituberculatus</name>
    <dbReference type="NCBI Taxonomy" id="210409"/>
    <lineage>
        <taxon>Eukaryota</taxon>
        <taxon>Metazoa</taxon>
        <taxon>Ecdysozoa</taxon>
        <taxon>Arthropoda</taxon>
        <taxon>Crustacea</taxon>
        <taxon>Multicrustacea</taxon>
        <taxon>Malacostraca</taxon>
        <taxon>Eumalacostraca</taxon>
        <taxon>Eucarida</taxon>
        <taxon>Decapoda</taxon>
        <taxon>Pleocyemata</taxon>
        <taxon>Brachyura</taxon>
        <taxon>Eubrachyura</taxon>
        <taxon>Portunoidea</taxon>
        <taxon>Portunidae</taxon>
        <taxon>Portuninae</taxon>
        <taxon>Portunus</taxon>
    </lineage>
</organism>
<feature type="compositionally biased region" description="Polar residues" evidence="1">
    <location>
        <begin position="111"/>
        <end position="128"/>
    </location>
</feature>
<dbReference type="Proteomes" id="UP000324222">
    <property type="component" value="Unassembled WGS sequence"/>
</dbReference>
<gene>
    <name evidence="2" type="ORF">E2C01_084889</name>
</gene>